<dbReference type="EMBL" id="LGRX02031403">
    <property type="protein sequence ID" value="KAK3244801.1"/>
    <property type="molecule type" value="Genomic_DNA"/>
</dbReference>
<feature type="region of interest" description="Disordered" evidence="1">
    <location>
        <begin position="1"/>
        <end position="66"/>
    </location>
</feature>
<keyword evidence="3" id="KW-1185">Reference proteome</keyword>
<feature type="compositionally biased region" description="Polar residues" evidence="1">
    <location>
        <begin position="1"/>
        <end position="14"/>
    </location>
</feature>
<protein>
    <submittedName>
        <fullName evidence="2">Uncharacterized protein</fullName>
    </submittedName>
</protein>
<name>A0AAE0BXX0_9CHLO</name>
<feature type="compositionally biased region" description="Basic residues" evidence="1">
    <location>
        <begin position="37"/>
        <end position="46"/>
    </location>
</feature>
<comment type="caution">
    <text evidence="2">The sequence shown here is derived from an EMBL/GenBank/DDBJ whole genome shotgun (WGS) entry which is preliminary data.</text>
</comment>
<evidence type="ECO:0000256" key="1">
    <source>
        <dbReference type="SAM" id="MobiDB-lite"/>
    </source>
</evidence>
<feature type="compositionally biased region" description="Basic and acidic residues" evidence="1">
    <location>
        <begin position="17"/>
        <end position="35"/>
    </location>
</feature>
<dbReference type="AlphaFoldDB" id="A0AAE0BXX0"/>
<reference evidence="2 3" key="1">
    <citation type="journal article" date="2015" name="Genome Biol. Evol.">
        <title>Comparative Genomics of a Bacterivorous Green Alga Reveals Evolutionary Causalities and Consequences of Phago-Mixotrophic Mode of Nutrition.</title>
        <authorList>
            <person name="Burns J.A."/>
            <person name="Paasch A."/>
            <person name="Narechania A."/>
            <person name="Kim E."/>
        </authorList>
    </citation>
    <scope>NUCLEOTIDE SEQUENCE [LARGE SCALE GENOMIC DNA]</scope>
    <source>
        <strain evidence="2 3">PLY_AMNH</strain>
    </source>
</reference>
<evidence type="ECO:0000313" key="3">
    <source>
        <dbReference type="Proteomes" id="UP001190700"/>
    </source>
</evidence>
<proteinExistence type="predicted"/>
<gene>
    <name evidence="2" type="ORF">CYMTET_45598</name>
</gene>
<organism evidence="2 3">
    <name type="scientific">Cymbomonas tetramitiformis</name>
    <dbReference type="NCBI Taxonomy" id="36881"/>
    <lineage>
        <taxon>Eukaryota</taxon>
        <taxon>Viridiplantae</taxon>
        <taxon>Chlorophyta</taxon>
        <taxon>Pyramimonadophyceae</taxon>
        <taxon>Pyramimonadales</taxon>
        <taxon>Pyramimonadaceae</taxon>
        <taxon>Cymbomonas</taxon>
    </lineage>
</organism>
<sequence length="113" mass="12061">MESSAAGMSSTNAHAVQRHDAWHHQSECGDEDTQRGAKWKMRRVPTKLHTSAKAERRIGGMGFVAPPHATTQAVAKGHAGWRGEGRPLRTQLGVVRVLVIGEGDGLAMLVSGA</sequence>
<accession>A0AAE0BXX0</accession>
<evidence type="ECO:0000313" key="2">
    <source>
        <dbReference type="EMBL" id="KAK3244801.1"/>
    </source>
</evidence>
<dbReference type="Proteomes" id="UP001190700">
    <property type="component" value="Unassembled WGS sequence"/>
</dbReference>